<name>A0A078B6H7_STYLE</name>
<evidence type="ECO:0000313" key="3">
    <source>
        <dbReference type="Proteomes" id="UP000039865"/>
    </source>
</evidence>
<sequence>MIALNDHFQEFMVQTMETLYFSLSRQVKADICRFQEDQLMIPLTILSQFALPNFQQSDSSKVIVRINEDNDDQLAIGLEGNQNVAYLVYSISQKVFLKQQAFKNPGQDNNGNSIIKNFVLEEMAFSNDQLIILLSDMIGKFQYIIRLDSNDYYLINMIMTDSTQIFYRSFAFSASLKVMIRGGYEISSYRPCIEVKNELMILNYKSICFGSTGNQQGESSDSNSGTKISMCIFTQDNFGIISATLAAQLQIKSSQFTIGGVQFTKQNDLVGFFAGYFNNIDFKGKTYYQQNPAKSTPYVMALSDQLSCFTITQSQVSNIVGSATDLDSTQLDFQNTICQWEIEQPLNYVDSSTSNCAVLLGIYPQIQKEDIKIDQKTYPDWCTYYTKPDNLTKTYKVNEPKLEFQVEQFISKCQTDQIQYSLQALVNQIVKINHPITYKLPQILNPQANFYSLTIQVVNDTIQQNEGAQDVNQDPEKNENPPNEQEIPNQPQQDFKISVKNSVNINKNGIAKRQLQTDYDILQVKFKLNNYFMSSSSKKPIKNQFIAQKSTTLQYLWGMINSLQLILHMPIMDLSFPANAKMVFNQMISISQFDILPSEEIISTFFIFDDDLKPLNFRFEEMDIFNKQSFVFQNFNFSKIQQHEFNTKYGIYVSIYDDYHYCYCGNFVGIQFNNQYDFIAIVSFIICITFIVSPDNSISVMLFQTMIELKNKIQEAIQKIKSRSQTKLKKYESQNLQFLGKSDFSPKFDRNQPILINIPIDDEINWPKVAKINFSTPQNDKTSIIDQADFSCLHLKSFDQESINECQTNRFENDYSDVKLGQSDYQGLEEILDEIPTKARNKIEDFEDIDSFQQLKKDQKESTFANIQKKKRIAFEKIKQ</sequence>
<proteinExistence type="predicted"/>
<feature type="compositionally biased region" description="Low complexity" evidence="1">
    <location>
        <begin position="480"/>
        <end position="492"/>
    </location>
</feature>
<organism evidence="2 3">
    <name type="scientific">Stylonychia lemnae</name>
    <name type="common">Ciliate</name>
    <dbReference type="NCBI Taxonomy" id="5949"/>
    <lineage>
        <taxon>Eukaryota</taxon>
        <taxon>Sar</taxon>
        <taxon>Alveolata</taxon>
        <taxon>Ciliophora</taxon>
        <taxon>Intramacronucleata</taxon>
        <taxon>Spirotrichea</taxon>
        <taxon>Stichotrichia</taxon>
        <taxon>Sporadotrichida</taxon>
        <taxon>Oxytrichidae</taxon>
        <taxon>Stylonychinae</taxon>
        <taxon>Stylonychia</taxon>
    </lineage>
</organism>
<dbReference type="Proteomes" id="UP000039865">
    <property type="component" value="Unassembled WGS sequence"/>
</dbReference>
<accession>A0A078B6H7</accession>
<gene>
    <name evidence="2" type="primary">Contig19394.g20560</name>
    <name evidence="2" type="ORF">STYLEM_18299</name>
</gene>
<reference evidence="2 3" key="1">
    <citation type="submission" date="2014-06" db="EMBL/GenBank/DDBJ databases">
        <authorList>
            <person name="Swart Estienne"/>
        </authorList>
    </citation>
    <scope>NUCLEOTIDE SEQUENCE [LARGE SCALE GENOMIC DNA]</scope>
    <source>
        <strain evidence="2 3">130c</strain>
    </source>
</reference>
<dbReference type="EMBL" id="CCKQ01017303">
    <property type="protein sequence ID" value="CDW89168.1"/>
    <property type="molecule type" value="Genomic_DNA"/>
</dbReference>
<dbReference type="AlphaFoldDB" id="A0A078B6H7"/>
<feature type="region of interest" description="Disordered" evidence="1">
    <location>
        <begin position="467"/>
        <end position="492"/>
    </location>
</feature>
<protein>
    <submittedName>
        <fullName evidence="2">Uncharacterized protein</fullName>
    </submittedName>
</protein>
<keyword evidence="3" id="KW-1185">Reference proteome</keyword>
<dbReference type="InParanoid" id="A0A078B6H7"/>
<evidence type="ECO:0000256" key="1">
    <source>
        <dbReference type="SAM" id="MobiDB-lite"/>
    </source>
</evidence>
<evidence type="ECO:0000313" key="2">
    <source>
        <dbReference type="EMBL" id="CDW89168.1"/>
    </source>
</evidence>